<organism evidence="9 10">
    <name type="scientific">Linnemannia gamsii</name>
    <dbReference type="NCBI Taxonomy" id="64522"/>
    <lineage>
        <taxon>Eukaryota</taxon>
        <taxon>Fungi</taxon>
        <taxon>Fungi incertae sedis</taxon>
        <taxon>Mucoromycota</taxon>
        <taxon>Mortierellomycotina</taxon>
        <taxon>Mortierellomycetes</taxon>
        <taxon>Mortierellales</taxon>
        <taxon>Mortierellaceae</taxon>
        <taxon>Linnemannia</taxon>
    </lineage>
</organism>
<dbReference type="GO" id="GO:0033065">
    <property type="term" value="C:Rad51C-XRCC3 complex"/>
    <property type="evidence" value="ECO:0007669"/>
    <property type="project" value="TreeGrafter"/>
</dbReference>
<evidence type="ECO:0000256" key="3">
    <source>
        <dbReference type="ARBA" id="ARBA00022763"/>
    </source>
</evidence>
<evidence type="ECO:0000256" key="6">
    <source>
        <dbReference type="ARBA" id="ARBA00023242"/>
    </source>
</evidence>
<dbReference type="SMART" id="SM00382">
    <property type="entry name" value="AAA"/>
    <property type="match status" value="1"/>
</dbReference>
<dbReference type="Pfam" id="PF08423">
    <property type="entry name" value="Rad51"/>
    <property type="match status" value="1"/>
</dbReference>
<dbReference type="GO" id="GO:0140664">
    <property type="term" value="F:ATP-dependent DNA damage sensor activity"/>
    <property type="evidence" value="ECO:0007669"/>
    <property type="project" value="InterPro"/>
</dbReference>
<dbReference type="InterPro" id="IPR020588">
    <property type="entry name" value="RecA_ATP-bd"/>
</dbReference>
<dbReference type="InterPro" id="IPR003593">
    <property type="entry name" value="AAA+_ATPase"/>
</dbReference>
<dbReference type="PANTHER" id="PTHR46239:SF1">
    <property type="entry name" value="DNA REPAIR PROTEIN RAD51 HOMOLOG 3"/>
    <property type="match status" value="1"/>
</dbReference>
<dbReference type="GO" id="GO:0007131">
    <property type="term" value="P:reciprocal meiotic recombination"/>
    <property type="evidence" value="ECO:0007669"/>
    <property type="project" value="TreeGrafter"/>
</dbReference>
<dbReference type="InterPro" id="IPR027417">
    <property type="entry name" value="P-loop_NTPase"/>
</dbReference>
<dbReference type="GO" id="GO:0005524">
    <property type="term" value="F:ATP binding"/>
    <property type="evidence" value="ECO:0007669"/>
    <property type="project" value="UniProtKB-KW"/>
</dbReference>
<name>A0A9P6R1M8_9FUNG</name>
<dbReference type="PANTHER" id="PTHR46239">
    <property type="entry name" value="DNA REPAIR PROTEIN RAD51 HOMOLOG 3 RAD51C"/>
    <property type="match status" value="1"/>
</dbReference>
<proteinExistence type="predicted"/>
<evidence type="ECO:0000313" key="10">
    <source>
        <dbReference type="Proteomes" id="UP000823405"/>
    </source>
</evidence>
<evidence type="ECO:0000313" key="9">
    <source>
        <dbReference type="EMBL" id="KAG0310624.1"/>
    </source>
</evidence>
<keyword evidence="3" id="KW-0227">DNA damage</keyword>
<evidence type="ECO:0000256" key="2">
    <source>
        <dbReference type="ARBA" id="ARBA00022741"/>
    </source>
</evidence>
<dbReference type="PIRSF" id="PIRSF005856">
    <property type="entry name" value="Rad51"/>
    <property type="match status" value="1"/>
</dbReference>
<keyword evidence="6" id="KW-0539">Nucleus</keyword>
<evidence type="ECO:0000256" key="1">
    <source>
        <dbReference type="ARBA" id="ARBA00004123"/>
    </source>
</evidence>
<evidence type="ECO:0000256" key="5">
    <source>
        <dbReference type="ARBA" id="ARBA00023204"/>
    </source>
</evidence>
<feature type="domain" description="RecA family profile 1" evidence="8">
    <location>
        <begin position="78"/>
        <end position="265"/>
    </location>
</feature>
<dbReference type="EMBL" id="JAAAIN010000813">
    <property type="protein sequence ID" value="KAG0310624.1"/>
    <property type="molecule type" value="Genomic_DNA"/>
</dbReference>
<dbReference type="InterPro" id="IPR013632">
    <property type="entry name" value="Rad51_C"/>
</dbReference>
<dbReference type="InterPro" id="IPR052093">
    <property type="entry name" value="HR_Repair_Mediator"/>
</dbReference>
<dbReference type="Gene3D" id="3.40.50.300">
    <property type="entry name" value="P-loop containing nucleotide triphosphate hydrolases"/>
    <property type="match status" value="1"/>
</dbReference>
<gene>
    <name evidence="9" type="primary">RAD51C</name>
    <name evidence="9" type="ORF">BGZ97_012440</name>
</gene>
<keyword evidence="2" id="KW-0547">Nucleotide-binding</keyword>
<dbReference type="PROSITE" id="PS50162">
    <property type="entry name" value="RECA_2"/>
    <property type="match status" value="1"/>
</dbReference>
<evidence type="ECO:0000259" key="8">
    <source>
        <dbReference type="PROSITE" id="PS50162"/>
    </source>
</evidence>
<dbReference type="GO" id="GO:0008821">
    <property type="term" value="F:crossover junction DNA endonuclease activity"/>
    <property type="evidence" value="ECO:0007669"/>
    <property type="project" value="TreeGrafter"/>
</dbReference>
<comment type="subcellular location">
    <subcellularLocation>
        <location evidence="1">Nucleus</location>
    </subcellularLocation>
</comment>
<dbReference type="AlphaFoldDB" id="A0A9P6R1M8"/>
<dbReference type="OrthoDB" id="5957327at2759"/>
<dbReference type="CDD" id="cd19492">
    <property type="entry name" value="Rad51C"/>
    <property type="match status" value="1"/>
</dbReference>
<accession>A0A9P6R1M8</accession>
<dbReference type="Proteomes" id="UP000823405">
    <property type="component" value="Unassembled WGS sequence"/>
</dbReference>
<keyword evidence="4" id="KW-0067">ATP-binding</keyword>
<keyword evidence="5" id="KW-0234">DNA repair</keyword>
<dbReference type="GO" id="GO:0000400">
    <property type="term" value="F:four-way junction DNA binding"/>
    <property type="evidence" value="ECO:0007669"/>
    <property type="project" value="TreeGrafter"/>
</dbReference>
<evidence type="ECO:0000256" key="7">
    <source>
        <dbReference type="ARBA" id="ARBA00040674"/>
    </source>
</evidence>
<dbReference type="GO" id="GO:0000707">
    <property type="term" value="P:meiotic DNA recombinase assembly"/>
    <property type="evidence" value="ECO:0007669"/>
    <property type="project" value="TreeGrafter"/>
</dbReference>
<dbReference type="InterPro" id="IPR016467">
    <property type="entry name" value="DNA_recomb/repair_RecA-like"/>
</dbReference>
<evidence type="ECO:0000256" key="4">
    <source>
        <dbReference type="ARBA" id="ARBA00022840"/>
    </source>
</evidence>
<dbReference type="GO" id="GO:0005657">
    <property type="term" value="C:replication fork"/>
    <property type="evidence" value="ECO:0007669"/>
    <property type="project" value="TreeGrafter"/>
</dbReference>
<comment type="caution">
    <text evidence="9">The sequence shown here is derived from an EMBL/GenBank/DDBJ whole genome shotgun (WGS) entry which is preliminary data.</text>
</comment>
<sequence length="380" mass="41144">MASSRPAVTLRLTTQLRDKIIRSGYTTVGDLCAIPTAEFAKELKLTPEQARDLLDQLHPKGSILNSFTADQTWEQEKKLAPITTSSPAIDRLFGGAHGGIPPGKITEICGLPGSGKTQLGIQLSINAQIPRSMGGAGGSSIYIDTEGSFVARRASQLASACSARLSEASEAAGAKPALMTDDLLRGIQYCRVHSPVEFIAMVRILGGILQEHPNVKLVVVDSISFLFRSNFSDTRMRTKLVATLGRQLADLARQHNLAVVVMNQMTTTIDAATTGKRSFDPLDENVHPALGETWGSICTHRIRLYDRGGQQRYARMFKSPTMQEQTVAFQIGPDGFSDVVDPAEPGNKVEGGGVLVGEDYDMDFGHASTQSMLFWDDDFS</sequence>
<dbReference type="SUPFAM" id="SSF52540">
    <property type="entry name" value="P-loop containing nucleoside triphosphate hydrolases"/>
    <property type="match status" value="1"/>
</dbReference>
<protein>
    <recommendedName>
        <fullName evidence="7">DNA repair protein RAD51 homolog 3</fullName>
    </recommendedName>
</protein>
<keyword evidence="10" id="KW-1185">Reference proteome</keyword>
<reference evidence="9" key="1">
    <citation type="journal article" date="2020" name="Fungal Divers.">
        <title>Resolving the Mortierellaceae phylogeny through synthesis of multi-gene phylogenetics and phylogenomics.</title>
        <authorList>
            <person name="Vandepol N."/>
            <person name="Liber J."/>
            <person name="Desiro A."/>
            <person name="Na H."/>
            <person name="Kennedy M."/>
            <person name="Barry K."/>
            <person name="Grigoriev I.V."/>
            <person name="Miller A.N."/>
            <person name="O'Donnell K."/>
            <person name="Stajich J.E."/>
            <person name="Bonito G."/>
        </authorList>
    </citation>
    <scope>NUCLEOTIDE SEQUENCE</scope>
    <source>
        <strain evidence="9">NVP60</strain>
    </source>
</reference>
<dbReference type="GO" id="GO:0033063">
    <property type="term" value="C:Rad51B-Rad51C-Rad51D-XRCC2 complex"/>
    <property type="evidence" value="ECO:0007669"/>
    <property type="project" value="TreeGrafter"/>
</dbReference>